<dbReference type="GO" id="GO:0004499">
    <property type="term" value="F:N,N-dimethylaniline monooxygenase activity"/>
    <property type="evidence" value="ECO:0007669"/>
    <property type="project" value="InterPro"/>
</dbReference>
<proteinExistence type="inferred from homology"/>
<dbReference type="SUPFAM" id="SSF51905">
    <property type="entry name" value="FAD/NAD(P)-binding domain"/>
    <property type="match status" value="2"/>
</dbReference>
<comment type="cofactor">
    <cofactor evidence="1">
        <name>FAD</name>
        <dbReference type="ChEBI" id="CHEBI:57692"/>
    </cofactor>
</comment>
<evidence type="ECO:0000256" key="3">
    <source>
        <dbReference type="ARBA" id="ARBA00022630"/>
    </source>
</evidence>
<dbReference type="PANTHER" id="PTHR23023">
    <property type="entry name" value="DIMETHYLANILINE MONOOXYGENASE"/>
    <property type="match status" value="1"/>
</dbReference>
<dbReference type="InterPro" id="IPR050346">
    <property type="entry name" value="FMO-like"/>
</dbReference>
<organism evidence="8">
    <name type="scientific">Eutreptiella gymnastica</name>
    <dbReference type="NCBI Taxonomy" id="73025"/>
    <lineage>
        <taxon>Eukaryota</taxon>
        <taxon>Discoba</taxon>
        <taxon>Euglenozoa</taxon>
        <taxon>Euglenida</taxon>
        <taxon>Spirocuta</taxon>
        <taxon>Euglenophyceae</taxon>
        <taxon>Eutreptiales</taxon>
        <taxon>Eutreptiaceae</taxon>
        <taxon>Eutreptiella</taxon>
    </lineage>
</organism>
<dbReference type="GO" id="GO:0050660">
    <property type="term" value="F:flavin adenine dinucleotide binding"/>
    <property type="evidence" value="ECO:0007669"/>
    <property type="project" value="InterPro"/>
</dbReference>
<evidence type="ECO:0000256" key="6">
    <source>
        <dbReference type="ARBA" id="ARBA00023002"/>
    </source>
</evidence>
<keyword evidence="6" id="KW-0560">Oxidoreductase</keyword>
<dbReference type="GO" id="GO:0050661">
    <property type="term" value="F:NADP binding"/>
    <property type="evidence" value="ECO:0007669"/>
    <property type="project" value="InterPro"/>
</dbReference>
<keyword evidence="4" id="KW-0274">FAD</keyword>
<evidence type="ECO:0000313" key="8">
    <source>
        <dbReference type="EMBL" id="CAD9006010.1"/>
    </source>
</evidence>
<keyword evidence="3" id="KW-0285">Flavoprotein</keyword>
<keyword evidence="7" id="KW-0503">Monooxygenase</keyword>
<protein>
    <recommendedName>
        <fullName evidence="9">Potassium transporter</fullName>
    </recommendedName>
</protein>
<evidence type="ECO:0000256" key="4">
    <source>
        <dbReference type="ARBA" id="ARBA00022827"/>
    </source>
</evidence>
<dbReference type="EMBL" id="HBGA01046698">
    <property type="protein sequence ID" value="CAD9006010.1"/>
    <property type="molecule type" value="Transcribed_RNA"/>
</dbReference>
<evidence type="ECO:0000256" key="5">
    <source>
        <dbReference type="ARBA" id="ARBA00022857"/>
    </source>
</evidence>
<evidence type="ECO:0000256" key="1">
    <source>
        <dbReference type="ARBA" id="ARBA00001974"/>
    </source>
</evidence>
<dbReference type="Gene3D" id="3.50.50.60">
    <property type="entry name" value="FAD/NAD(P)-binding domain"/>
    <property type="match status" value="2"/>
</dbReference>
<comment type="similarity">
    <text evidence="2">Belongs to the FMO family.</text>
</comment>
<keyword evidence="5" id="KW-0521">NADP</keyword>
<dbReference type="Pfam" id="PF00743">
    <property type="entry name" value="FMO-like"/>
    <property type="match status" value="2"/>
</dbReference>
<evidence type="ECO:0000256" key="2">
    <source>
        <dbReference type="ARBA" id="ARBA00009183"/>
    </source>
</evidence>
<dbReference type="FunFam" id="3.50.50.60:FF:000138">
    <property type="entry name" value="Flavin-containing monooxygenase"/>
    <property type="match status" value="1"/>
</dbReference>
<sequence length="339" mass="39225">MDPLQHSSAASVVRDVRFSEQTGKFTVVSRNLMGQTENADEGFDYCVCATGHFSTPNMPHFPGFETYSGRLLHAHDFRDALDFKDKDILVIGTSYSAEDIASQCYKYGVKSVTLSWRTAPMGFNWPSNFTTVPLLKNVEGKICHFIDGTSKDVDAIILCTGYLHHFPFLPDKLRLQTSNRMYPANLWKGVMWCDNPKMFYIGMQDQWYTFNMFDAQAWFVRDVMMGRITAPSKEEQIKDNEEWRAREDKLEGDEQKICFQGDYVKMLISATDYPSFDIDAVNKMFFDWEHAKHEDIMKFRDVRHRSVITGDMSAAYPTTWLQEHDDTLENYLRKSGVMV</sequence>
<name>A0A7S1IAU8_9EUGL</name>
<evidence type="ECO:0000256" key="7">
    <source>
        <dbReference type="ARBA" id="ARBA00023033"/>
    </source>
</evidence>
<accession>A0A7S1IAU8</accession>
<gene>
    <name evidence="8" type="ORF">EGYM00392_LOCUS17099</name>
</gene>
<dbReference type="InterPro" id="IPR020946">
    <property type="entry name" value="Flavin_mOase-like"/>
</dbReference>
<dbReference type="AlphaFoldDB" id="A0A7S1IAU8"/>
<evidence type="ECO:0008006" key="9">
    <source>
        <dbReference type="Google" id="ProtNLM"/>
    </source>
</evidence>
<dbReference type="InterPro" id="IPR036188">
    <property type="entry name" value="FAD/NAD-bd_sf"/>
</dbReference>
<reference evidence="8" key="1">
    <citation type="submission" date="2021-01" db="EMBL/GenBank/DDBJ databases">
        <authorList>
            <person name="Corre E."/>
            <person name="Pelletier E."/>
            <person name="Niang G."/>
            <person name="Scheremetjew M."/>
            <person name="Finn R."/>
            <person name="Kale V."/>
            <person name="Holt S."/>
            <person name="Cochrane G."/>
            <person name="Meng A."/>
            <person name="Brown T."/>
            <person name="Cohen L."/>
        </authorList>
    </citation>
    <scope>NUCLEOTIDE SEQUENCE</scope>
    <source>
        <strain evidence="8">NIES-381</strain>
    </source>
</reference>